<evidence type="ECO:0000256" key="10">
    <source>
        <dbReference type="PIRSR" id="PIRSR604808-2"/>
    </source>
</evidence>
<accession>A0AAX6EUF2</accession>
<feature type="binding site" evidence="10">
    <location>
        <position position="200"/>
    </location>
    <ligand>
        <name>Mg(2+)</name>
        <dbReference type="ChEBI" id="CHEBI:18420"/>
        <label>1</label>
    </ligand>
</feature>
<evidence type="ECO:0000256" key="2">
    <source>
        <dbReference type="ARBA" id="ARBA00013541"/>
    </source>
</evidence>
<feature type="site" description="Interaction with DNA substrate" evidence="11">
    <location>
        <position position="327"/>
    </location>
</feature>
<dbReference type="Proteomes" id="UP001140949">
    <property type="component" value="Unassembled WGS sequence"/>
</dbReference>
<keyword evidence="10" id="KW-0464">Manganese</keyword>
<dbReference type="InterPro" id="IPR036691">
    <property type="entry name" value="Endo/exonu/phosph_ase_sf"/>
</dbReference>
<dbReference type="GO" id="GO:0008270">
    <property type="term" value="F:zinc ion binding"/>
    <property type="evidence" value="ECO:0007669"/>
    <property type="project" value="UniProtKB-KW"/>
</dbReference>
<dbReference type="InterPro" id="IPR005135">
    <property type="entry name" value="Endo/exonuclease/phosphatase"/>
</dbReference>
<dbReference type="PROSITE" id="PS51435">
    <property type="entry name" value="AP_NUCLEASE_F1_4"/>
    <property type="match status" value="1"/>
</dbReference>
<evidence type="ECO:0000256" key="4">
    <source>
        <dbReference type="ARBA" id="ARBA00022771"/>
    </source>
</evidence>
<feature type="active site" description="Proton acceptor" evidence="9">
    <location>
        <position position="327"/>
    </location>
</feature>
<evidence type="ECO:0000256" key="3">
    <source>
        <dbReference type="ARBA" id="ARBA00022723"/>
    </source>
</evidence>
<sequence>MKIVTYNVNGLRQRVTQYGSLLNLLNSLDADIICFQETKVSRQDLSTELTMAEGYEAFLSCTRSSRGRYAYSGVATFCRVKSAFCSNEVSLPIAAEEGFTGLLESTKRETKITDNLLELNLEEEGLEDITNEYLLKVDSEGRCVLTDHGHFVLFNLYGPRADDDDKERLQFKLVFFKVLQKRWESLLSQGKRVIVVGDLNIAPAAIDRCDADPGFEKNMFRKWLRSLFKESGGPFFDVFRSKHPERRGAYTHFSPHIGAEEFNYGSRIDHILIAGSCLHAEHALAGHNFFDCHAEECDIMTQFTRGRTENTPKWKGGRNIKLEGSDHIPVYAVLRSLPNVALHNTPSLAVRYIPEVRGRQQTIVSFLKKREYPSSIRQPDMSNLISHGNTEGNDSSKPAISNSNCGSTSSNHMASDAFNFPLNQNLPNSVPGRQLSDPNLDQNSFIVIKDNENSMLGERKKDQSLHHSYARVMKKAKGSTHSQLTLTSFFRQPKGISHCGDSLSTDSPHIQGDTRNKNYNTSHETEQAFDRDSMENVETNFCELNEPNADPCTQDFGDMNLCISSRVEKDNNAVLEWQKIQEKMRTSIPLCKGHGEPCVARTVKKGTNTGRRFYVCARAKGPESEAEANCNYFQWASMKSKQKSNN</sequence>
<evidence type="ECO:0000256" key="5">
    <source>
        <dbReference type="ARBA" id="ARBA00022801"/>
    </source>
</evidence>
<evidence type="ECO:0000256" key="8">
    <source>
        <dbReference type="ARBA" id="ARBA00023242"/>
    </source>
</evidence>
<gene>
    <name evidence="15" type="ORF">M6B38_170710</name>
</gene>
<dbReference type="GO" id="GO:0005634">
    <property type="term" value="C:nucleus"/>
    <property type="evidence" value="ECO:0007669"/>
    <property type="project" value="TreeGrafter"/>
</dbReference>
<feature type="site" description="Important for catalytic activity" evidence="11">
    <location>
        <position position="269"/>
    </location>
</feature>
<evidence type="ECO:0000256" key="12">
    <source>
        <dbReference type="PROSITE-ProRule" id="PRU01343"/>
    </source>
</evidence>
<evidence type="ECO:0000259" key="14">
    <source>
        <dbReference type="PROSITE" id="PS51999"/>
    </source>
</evidence>
<organism evidence="15 16">
    <name type="scientific">Iris pallida</name>
    <name type="common">Sweet iris</name>
    <dbReference type="NCBI Taxonomy" id="29817"/>
    <lineage>
        <taxon>Eukaryota</taxon>
        <taxon>Viridiplantae</taxon>
        <taxon>Streptophyta</taxon>
        <taxon>Embryophyta</taxon>
        <taxon>Tracheophyta</taxon>
        <taxon>Spermatophyta</taxon>
        <taxon>Magnoliopsida</taxon>
        <taxon>Liliopsida</taxon>
        <taxon>Asparagales</taxon>
        <taxon>Iridaceae</taxon>
        <taxon>Iridoideae</taxon>
        <taxon>Irideae</taxon>
        <taxon>Iris</taxon>
    </lineage>
</organism>
<dbReference type="Pfam" id="PF06839">
    <property type="entry name" value="Zn_ribbon_GRF"/>
    <property type="match status" value="1"/>
</dbReference>
<evidence type="ECO:0000313" key="15">
    <source>
        <dbReference type="EMBL" id="KAJ6807551.1"/>
    </source>
</evidence>
<protein>
    <recommendedName>
        <fullName evidence="2">DNA-(apurinic or apyrimidinic site) endonuclease 2</fullName>
    </recommendedName>
</protein>
<dbReference type="InterPro" id="IPR004808">
    <property type="entry name" value="AP_endonuc_1"/>
</dbReference>
<dbReference type="EMBL" id="JANAVB010033820">
    <property type="protein sequence ID" value="KAJ6807551.1"/>
    <property type="molecule type" value="Genomic_DNA"/>
</dbReference>
<dbReference type="InterPro" id="IPR010666">
    <property type="entry name" value="Znf_GRF"/>
</dbReference>
<evidence type="ECO:0000256" key="9">
    <source>
        <dbReference type="PIRSR" id="PIRSR604808-1"/>
    </source>
</evidence>
<keyword evidence="5" id="KW-0378">Hydrolase</keyword>
<evidence type="ECO:0000256" key="11">
    <source>
        <dbReference type="PIRSR" id="PIRSR604808-3"/>
    </source>
</evidence>
<dbReference type="PANTHER" id="PTHR22748">
    <property type="entry name" value="AP ENDONUCLEASE"/>
    <property type="match status" value="1"/>
</dbReference>
<feature type="binding site" evidence="10">
    <location>
        <position position="326"/>
    </location>
    <ligand>
        <name>Mg(2+)</name>
        <dbReference type="ChEBI" id="CHEBI:18420"/>
        <label>1</label>
    </ligand>
</feature>
<feature type="binding site" evidence="10">
    <location>
        <position position="7"/>
    </location>
    <ligand>
        <name>Mg(2+)</name>
        <dbReference type="ChEBI" id="CHEBI:18420"/>
        <label>1</label>
    </ligand>
</feature>
<comment type="caution">
    <text evidence="15">The sequence shown here is derived from an EMBL/GenBank/DDBJ whole genome shotgun (WGS) entry which is preliminary data.</text>
</comment>
<feature type="binding site" evidence="10">
    <location>
        <position position="37"/>
    </location>
    <ligand>
        <name>Mg(2+)</name>
        <dbReference type="ChEBI" id="CHEBI:18420"/>
        <label>1</label>
    </ligand>
</feature>
<keyword evidence="3 10" id="KW-0479">Metal-binding</keyword>
<feature type="active site" evidence="9">
    <location>
        <position position="157"/>
    </location>
</feature>
<dbReference type="GO" id="GO:0008081">
    <property type="term" value="F:phosphoric diester hydrolase activity"/>
    <property type="evidence" value="ECO:0007669"/>
    <property type="project" value="TreeGrafter"/>
</dbReference>
<feature type="binding site" evidence="10">
    <location>
        <position position="327"/>
    </location>
    <ligand>
        <name>Mg(2+)</name>
        <dbReference type="ChEBI" id="CHEBI:18420"/>
        <label>1</label>
    </ligand>
</feature>
<keyword evidence="6" id="KW-0862">Zinc</keyword>
<dbReference type="Gene3D" id="3.60.10.10">
    <property type="entry name" value="Endonuclease/exonuclease/phosphatase"/>
    <property type="match status" value="1"/>
</dbReference>
<keyword evidence="16" id="KW-1185">Reference proteome</keyword>
<dbReference type="PROSITE" id="PS51999">
    <property type="entry name" value="ZF_GRF"/>
    <property type="match status" value="1"/>
</dbReference>
<proteinExistence type="inferred from homology"/>
<evidence type="ECO:0000256" key="1">
    <source>
        <dbReference type="ARBA" id="ARBA00007092"/>
    </source>
</evidence>
<reference evidence="15" key="1">
    <citation type="journal article" date="2023" name="GigaByte">
        <title>Genome assembly of the bearded iris, Iris pallida Lam.</title>
        <authorList>
            <person name="Bruccoleri R.E."/>
            <person name="Oakeley E.J."/>
            <person name="Faust A.M.E."/>
            <person name="Altorfer M."/>
            <person name="Dessus-Babus S."/>
            <person name="Burckhardt D."/>
            <person name="Oertli M."/>
            <person name="Naumann U."/>
            <person name="Petersen F."/>
            <person name="Wong J."/>
        </authorList>
    </citation>
    <scope>NUCLEOTIDE SEQUENCE</scope>
    <source>
        <strain evidence="15">GSM-AAB239-AS_SAM_17_03QT</strain>
    </source>
</reference>
<dbReference type="Pfam" id="PF03372">
    <property type="entry name" value="Exo_endo_phos"/>
    <property type="match status" value="1"/>
</dbReference>
<keyword evidence="4 12" id="KW-0863">Zinc-finger</keyword>
<dbReference type="SUPFAM" id="SSF56219">
    <property type="entry name" value="DNase I-like"/>
    <property type="match status" value="1"/>
</dbReference>
<evidence type="ECO:0000256" key="6">
    <source>
        <dbReference type="ARBA" id="ARBA00022833"/>
    </source>
</evidence>
<dbReference type="PANTHER" id="PTHR22748:SF4">
    <property type="entry name" value="DNA-(APURINIC OR APYRIMIDINIC SITE) ENDONUCLEASE 2"/>
    <property type="match status" value="1"/>
</dbReference>
<comment type="similarity">
    <text evidence="1">Belongs to the DNA repair enzymes AP/ExoA family.</text>
</comment>
<reference evidence="15" key="2">
    <citation type="submission" date="2023-04" db="EMBL/GenBank/DDBJ databases">
        <authorList>
            <person name="Bruccoleri R.E."/>
            <person name="Oakeley E.J."/>
            <person name="Faust A.-M."/>
            <person name="Dessus-Babus S."/>
            <person name="Altorfer M."/>
            <person name="Burckhardt D."/>
            <person name="Oertli M."/>
            <person name="Naumann U."/>
            <person name="Petersen F."/>
            <person name="Wong J."/>
        </authorList>
    </citation>
    <scope>NUCLEOTIDE SEQUENCE</scope>
    <source>
        <strain evidence="15">GSM-AAB239-AS_SAM_17_03QT</strain>
        <tissue evidence="15">Leaf</tissue>
    </source>
</reference>
<dbReference type="GO" id="GO:0016829">
    <property type="term" value="F:lyase activity"/>
    <property type="evidence" value="ECO:0007669"/>
    <property type="project" value="UniProtKB-KW"/>
</dbReference>
<dbReference type="FunFam" id="3.60.10.10:FF:000042">
    <property type="entry name" value="DNA-(apurinic or apyrimidinic site) lyase"/>
    <property type="match status" value="1"/>
</dbReference>
<feature type="site" description="Transition state stabilizer" evidence="11">
    <location>
        <position position="200"/>
    </location>
</feature>
<dbReference type="GO" id="GO:0006284">
    <property type="term" value="P:base-excision repair"/>
    <property type="evidence" value="ECO:0007669"/>
    <property type="project" value="TreeGrafter"/>
</dbReference>
<feature type="region of interest" description="Disordered" evidence="13">
    <location>
        <begin position="501"/>
        <end position="521"/>
    </location>
</feature>
<feature type="region of interest" description="Disordered" evidence="13">
    <location>
        <begin position="378"/>
        <end position="412"/>
    </location>
</feature>
<evidence type="ECO:0000256" key="13">
    <source>
        <dbReference type="SAM" id="MobiDB-lite"/>
    </source>
</evidence>
<keyword evidence="15" id="KW-0456">Lyase</keyword>
<dbReference type="AlphaFoldDB" id="A0AAX6EUF2"/>
<dbReference type="GO" id="GO:0008311">
    <property type="term" value="F:double-stranded DNA 3'-5' DNA exonuclease activity"/>
    <property type="evidence" value="ECO:0007669"/>
    <property type="project" value="TreeGrafter"/>
</dbReference>
<feature type="domain" description="GRF-type" evidence="14">
    <location>
        <begin position="591"/>
        <end position="639"/>
    </location>
</feature>
<evidence type="ECO:0000256" key="7">
    <source>
        <dbReference type="ARBA" id="ARBA00022842"/>
    </source>
</evidence>
<keyword evidence="7 10" id="KW-0460">Magnesium</keyword>
<feature type="active site" description="Proton donor/acceptor" evidence="9">
    <location>
        <position position="198"/>
    </location>
</feature>
<dbReference type="GO" id="GO:0003906">
    <property type="term" value="F:DNA-(apurinic or apyrimidinic site) endonuclease activity"/>
    <property type="evidence" value="ECO:0007669"/>
    <property type="project" value="TreeGrafter"/>
</dbReference>
<feature type="binding site" evidence="10">
    <location>
        <position position="198"/>
    </location>
    <ligand>
        <name>Mg(2+)</name>
        <dbReference type="ChEBI" id="CHEBI:18420"/>
        <label>1</label>
    </ligand>
</feature>
<evidence type="ECO:0000313" key="16">
    <source>
        <dbReference type="Proteomes" id="UP001140949"/>
    </source>
</evidence>
<keyword evidence="8" id="KW-0539">Nucleus</keyword>
<comment type="cofactor">
    <cofactor evidence="10">
        <name>Mg(2+)</name>
        <dbReference type="ChEBI" id="CHEBI:18420"/>
    </cofactor>
    <cofactor evidence="10">
        <name>Mn(2+)</name>
        <dbReference type="ChEBI" id="CHEBI:29035"/>
    </cofactor>
    <text evidence="10">Probably binds two magnesium or manganese ions per subunit.</text>
</comment>
<name>A0AAX6EUF2_IRIPA</name>